<dbReference type="InterPro" id="IPR027417">
    <property type="entry name" value="P-loop_NTPase"/>
</dbReference>
<name>A0A3Q0RC32_AMPCI</name>
<dbReference type="GeneTree" id="ENSGT00940000163403"/>
<dbReference type="FunFam" id="3.40.50.300:FF:000433">
    <property type="entry name" value="Estrogen sulfotransferase"/>
    <property type="match status" value="1"/>
</dbReference>
<comment type="subcellular location">
    <subcellularLocation>
        <location evidence="1">Cytoplasm</location>
    </subcellularLocation>
</comment>
<sequence>MARLDVTETFHGISFPGHLHTQESLEYAVKFPFRDTDILIVSYPKSGTTWMQEIVTLIHTRGDPGLSQTVENWKRAPWLEHYYSSALLEASSATVRVITTHLPHHLLRPTLQNSKAKIIYVSRNPKDVVVSFYHFHKMANFLPKPHSFPEFLTRFLESTVPFGSWFDHIKGWTSQINSNLLHVTYEEMSLDLHGTIKRISSFLQCPLVEDEVNNCVKHSSFSNMKDSKMINYTLVPNEIMDHSKGCFMRKGKVGDWKNTFTEEENKQFESVFTSKMQNCPLEFVWE</sequence>
<evidence type="ECO:0000313" key="8">
    <source>
        <dbReference type="Ensembl" id="ENSACIP00000006510.1"/>
    </source>
</evidence>
<dbReference type="GO" id="GO:0005737">
    <property type="term" value="C:cytoplasm"/>
    <property type="evidence" value="ECO:0007669"/>
    <property type="project" value="UniProtKB-SubCell"/>
</dbReference>
<dbReference type="SUPFAM" id="SSF52540">
    <property type="entry name" value="P-loop containing nucleoside triphosphate hydrolases"/>
    <property type="match status" value="1"/>
</dbReference>
<dbReference type="OMA" id="FKSKMQD"/>
<dbReference type="GO" id="GO:0006584">
    <property type="term" value="P:catecholamine metabolic process"/>
    <property type="evidence" value="ECO:0007669"/>
    <property type="project" value="UniProtKB-KW"/>
</dbReference>
<organism evidence="8 9">
    <name type="scientific">Amphilophus citrinellus</name>
    <name type="common">Midas cichlid</name>
    <name type="synonym">Cichlasoma citrinellum</name>
    <dbReference type="NCBI Taxonomy" id="61819"/>
    <lineage>
        <taxon>Eukaryota</taxon>
        <taxon>Metazoa</taxon>
        <taxon>Chordata</taxon>
        <taxon>Craniata</taxon>
        <taxon>Vertebrata</taxon>
        <taxon>Euteleostomi</taxon>
        <taxon>Actinopterygii</taxon>
        <taxon>Neopterygii</taxon>
        <taxon>Teleostei</taxon>
        <taxon>Neoteleostei</taxon>
        <taxon>Acanthomorphata</taxon>
        <taxon>Ovalentaria</taxon>
        <taxon>Cichlomorphae</taxon>
        <taxon>Cichliformes</taxon>
        <taxon>Cichlidae</taxon>
        <taxon>New World cichlids</taxon>
        <taxon>Cichlasomatinae</taxon>
        <taxon>Heroini</taxon>
        <taxon>Amphilophus</taxon>
    </lineage>
</organism>
<dbReference type="STRING" id="61819.ENSACIP00000006510"/>
<reference evidence="8" key="2">
    <citation type="submission" date="2025-09" db="UniProtKB">
        <authorList>
            <consortium name="Ensembl"/>
        </authorList>
    </citation>
    <scope>IDENTIFICATION</scope>
</reference>
<proteinExistence type="inferred from homology"/>
<keyword evidence="5" id="KW-0128">Catecholamine metabolism</keyword>
<evidence type="ECO:0000256" key="3">
    <source>
        <dbReference type="ARBA" id="ARBA00022490"/>
    </source>
</evidence>
<keyword evidence="3" id="KW-0963">Cytoplasm</keyword>
<dbReference type="Pfam" id="PF00685">
    <property type="entry name" value="Sulfotransfer_1"/>
    <property type="match status" value="1"/>
</dbReference>
<dbReference type="Gene3D" id="3.40.50.300">
    <property type="entry name" value="P-loop containing nucleotide triphosphate hydrolases"/>
    <property type="match status" value="1"/>
</dbReference>
<evidence type="ECO:0000259" key="7">
    <source>
        <dbReference type="Pfam" id="PF00685"/>
    </source>
</evidence>
<dbReference type="GO" id="GO:0006805">
    <property type="term" value="P:xenobiotic metabolic process"/>
    <property type="evidence" value="ECO:0007669"/>
    <property type="project" value="UniProtKB-ARBA"/>
</dbReference>
<dbReference type="Ensembl" id="ENSACIT00000006705.1">
    <property type="protein sequence ID" value="ENSACIP00000006510.1"/>
    <property type="gene ID" value="ENSACIG00000005107.1"/>
</dbReference>
<keyword evidence="4 6" id="KW-0808">Transferase</keyword>
<keyword evidence="9" id="KW-1185">Reference proteome</keyword>
<evidence type="ECO:0000256" key="2">
    <source>
        <dbReference type="ARBA" id="ARBA00005771"/>
    </source>
</evidence>
<accession>A0A3Q0RC32</accession>
<reference evidence="8" key="1">
    <citation type="submission" date="2025-08" db="UniProtKB">
        <authorList>
            <consortium name="Ensembl"/>
        </authorList>
    </citation>
    <scope>IDENTIFICATION</scope>
</reference>
<evidence type="ECO:0000256" key="1">
    <source>
        <dbReference type="ARBA" id="ARBA00004496"/>
    </source>
</evidence>
<dbReference type="AlphaFoldDB" id="A0A3Q0RC32"/>
<dbReference type="EC" id="2.8.2.-" evidence="6"/>
<dbReference type="InterPro" id="IPR000863">
    <property type="entry name" value="Sulfotransferase_dom"/>
</dbReference>
<comment type="similarity">
    <text evidence="2 6">Belongs to the sulfotransferase 1 family.</text>
</comment>
<evidence type="ECO:0000256" key="4">
    <source>
        <dbReference type="ARBA" id="ARBA00022679"/>
    </source>
</evidence>
<dbReference type="PANTHER" id="PTHR11783">
    <property type="entry name" value="SULFOTRANSFERASE SULT"/>
    <property type="match status" value="1"/>
</dbReference>
<dbReference type="Proteomes" id="UP000261340">
    <property type="component" value="Unplaced"/>
</dbReference>
<protein>
    <recommendedName>
        <fullName evidence="6">Sulfotransferase</fullName>
        <ecNumber evidence="6">2.8.2.-</ecNumber>
    </recommendedName>
</protein>
<dbReference type="GO" id="GO:0008146">
    <property type="term" value="F:sulfotransferase activity"/>
    <property type="evidence" value="ECO:0007669"/>
    <property type="project" value="InterPro"/>
</dbReference>
<feature type="domain" description="Sulfotransferase" evidence="7">
    <location>
        <begin position="35"/>
        <end position="279"/>
    </location>
</feature>
<evidence type="ECO:0000256" key="5">
    <source>
        <dbReference type="ARBA" id="ARBA00022939"/>
    </source>
</evidence>
<evidence type="ECO:0000256" key="6">
    <source>
        <dbReference type="RuleBase" id="RU361155"/>
    </source>
</evidence>
<evidence type="ECO:0000313" key="9">
    <source>
        <dbReference type="Proteomes" id="UP000261340"/>
    </source>
</evidence>